<feature type="region of interest" description="Disordered" evidence="1">
    <location>
        <begin position="711"/>
        <end position="730"/>
    </location>
</feature>
<feature type="compositionally biased region" description="Polar residues" evidence="1">
    <location>
        <begin position="1"/>
        <end position="30"/>
    </location>
</feature>
<feature type="region of interest" description="Disordered" evidence="1">
    <location>
        <begin position="1"/>
        <end position="41"/>
    </location>
</feature>
<dbReference type="EMBL" id="JACGCI010000036">
    <property type="protein sequence ID" value="KAF6754036.1"/>
    <property type="molecule type" value="Genomic_DNA"/>
</dbReference>
<name>A0A8H6HYC0_9AGAR</name>
<feature type="transmembrane region" description="Helical" evidence="2">
    <location>
        <begin position="432"/>
        <end position="453"/>
    </location>
</feature>
<dbReference type="AlphaFoldDB" id="A0A8H6HYC0"/>
<keyword evidence="2" id="KW-0472">Membrane</keyword>
<feature type="region of interest" description="Disordered" evidence="1">
    <location>
        <begin position="513"/>
        <end position="607"/>
    </location>
</feature>
<evidence type="ECO:0000313" key="4">
    <source>
        <dbReference type="Proteomes" id="UP000521943"/>
    </source>
</evidence>
<feature type="compositionally biased region" description="Polar residues" evidence="1">
    <location>
        <begin position="644"/>
        <end position="673"/>
    </location>
</feature>
<dbReference type="Proteomes" id="UP000521943">
    <property type="component" value="Unassembled WGS sequence"/>
</dbReference>
<dbReference type="OrthoDB" id="2866354at2759"/>
<sequence>MASAQHSTSLSIPSPMESTPSIPSLRSTAPSPYGHPEIEGPDHASLQSVLRKNFGTIVTSVDLYELRRSETNTISATVNRKGLSHEQLVEHLNTSGQSQTAPAFRVLLLNDTELDEKTPKPRGSFDRVQVALNPLTVDYLIQTIGVSPIFFSTMMTIPWLLNTGNALLQTFDEEAHPSEVLSSAQGFFRFSVRGRPAHVWFKHNLMDNTATYIIQNCPKRVRANLSQNHILRPLALETLIIDEVAWNWSKGVVEAAEKLLLYEHLTPHQHVDGLLNSAVHDLHTLSQHFHIMQQELDGIVEQLDYLVDVHRLIMFSGTAQPKTTVADSLLFLRSRTRNWHRWVHNCQERTNIRINLFFNLATQRDNRTNLKIADLTTKIATETQKDSSSMITIAALTLLFLPGTFVAAIFSMPFFQTSSPESGAHLSVAHSWWLFPAITIPFTILVIGIWSLWRMWRDKRQNLDLFANPTEPDISIEDIKVTIPIPRSETLGRRGASDRGTISDARSTFSWAPLSQSFTRKGGPTRKLSKRTASNLSPLPRSPPAEEIDPTSPPPQRRPDLYPPRSDVRDQEPIPLLNPLYPNRGDTGPPPRGRVNFSLPEPSSSRSTNLLKSLFSRLKDASIGATTDPDPNTGETHGRDRSPTRQSTTGSMSGAQSTAGLSRATQQSGISEMSTRTIFDSSAPNFVGHGMWAPGAGGRQIEYTRYEAPPELPPSYLERQGNRYAALPEL</sequence>
<protein>
    <submittedName>
        <fullName evidence="3">Uncharacterized protein</fullName>
    </submittedName>
</protein>
<accession>A0A8H6HYC0</accession>
<reference evidence="3 4" key="1">
    <citation type="submission" date="2020-07" db="EMBL/GenBank/DDBJ databases">
        <title>Comparative genomics of pyrophilous fungi reveals a link between fire events and developmental genes.</title>
        <authorList>
            <consortium name="DOE Joint Genome Institute"/>
            <person name="Steindorff A.S."/>
            <person name="Carver A."/>
            <person name="Calhoun S."/>
            <person name="Stillman K."/>
            <person name="Liu H."/>
            <person name="Lipzen A."/>
            <person name="Pangilinan J."/>
            <person name="Labutti K."/>
            <person name="Bruns T.D."/>
            <person name="Grigoriev I.V."/>
        </authorList>
    </citation>
    <scope>NUCLEOTIDE SEQUENCE [LARGE SCALE GENOMIC DNA]</scope>
    <source>
        <strain evidence="3 4">CBS 144469</strain>
    </source>
</reference>
<dbReference type="Gene3D" id="1.20.58.340">
    <property type="entry name" value="Magnesium transport protein CorA, transmembrane region"/>
    <property type="match status" value="1"/>
</dbReference>
<evidence type="ECO:0000313" key="3">
    <source>
        <dbReference type="EMBL" id="KAF6754036.1"/>
    </source>
</evidence>
<comment type="caution">
    <text evidence="3">The sequence shown here is derived from an EMBL/GenBank/DDBJ whole genome shotgun (WGS) entry which is preliminary data.</text>
</comment>
<feature type="transmembrane region" description="Helical" evidence="2">
    <location>
        <begin position="391"/>
        <end position="412"/>
    </location>
</feature>
<proteinExistence type="predicted"/>
<evidence type="ECO:0000256" key="1">
    <source>
        <dbReference type="SAM" id="MobiDB-lite"/>
    </source>
</evidence>
<keyword evidence="4" id="KW-1185">Reference proteome</keyword>
<organism evidence="3 4">
    <name type="scientific">Ephemerocybe angulata</name>
    <dbReference type="NCBI Taxonomy" id="980116"/>
    <lineage>
        <taxon>Eukaryota</taxon>
        <taxon>Fungi</taxon>
        <taxon>Dikarya</taxon>
        <taxon>Basidiomycota</taxon>
        <taxon>Agaricomycotina</taxon>
        <taxon>Agaricomycetes</taxon>
        <taxon>Agaricomycetidae</taxon>
        <taxon>Agaricales</taxon>
        <taxon>Agaricineae</taxon>
        <taxon>Psathyrellaceae</taxon>
        <taxon>Ephemerocybe</taxon>
    </lineage>
</organism>
<feature type="region of interest" description="Disordered" evidence="1">
    <location>
        <begin position="621"/>
        <end position="673"/>
    </location>
</feature>
<evidence type="ECO:0000256" key="2">
    <source>
        <dbReference type="SAM" id="Phobius"/>
    </source>
</evidence>
<keyword evidence="2" id="KW-1133">Transmembrane helix</keyword>
<gene>
    <name evidence="3" type="ORF">DFP72DRAFT_900229</name>
</gene>
<keyword evidence="2" id="KW-0812">Transmembrane</keyword>